<reference evidence="1" key="1">
    <citation type="journal article" date="2021" name="Proc. Natl. Acad. Sci. U.S.A.">
        <title>A Catalog of Tens of Thousands of Viruses from Human Metagenomes Reveals Hidden Associations with Chronic Diseases.</title>
        <authorList>
            <person name="Tisza M.J."/>
            <person name="Buck C.B."/>
        </authorList>
    </citation>
    <scope>NUCLEOTIDE SEQUENCE</scope>
    <source>
        <strain evidence="1">CtCo31</strain>
    </source>
</reference>
<protein>
    <submittedName>
        <fullName evidence="1">Uncharacterized protein</fullName>
    </submittedName>
</protein>
<dbReference type="EMBL" id="BK016109">
    <property type="protein sequence ID" value="DAF95704.1"/>
    <property type="molecule type" value="Genomic_DNA"/>
</dbReference>
<accession>A0A8S5UMJ3</accession>
<sequence>MSTEVLFFNKECQVHRLYKEKQNIPESRIKITARELRLFTTFIAQVTKDNKYVTVTAYRWNKLLTRYDIMSVKEYYLEGYQLIPAKAKRN</sequence>
<proteinExistence type="predicted"/>
<name>A0A8S5UMJ3_9CAUD</name>
<evidence type="ECO:0000313" key="1">
    <source>
        <dbReference type="EMBL" id="DAF95704.1"/>
    </source>
</evidence>
<organism evidence="1">
    <name type="scientific">Myoviridae sp. ctCo31</name>
    <dbReference type="NCBI Taxonomy" id="2825053"/>
    <lineage>
        <taxon>Viruses</taxon>
        <taxon>Duplodnaviria</taxon>
        <taxon>Heunggongvirae</taxon>
        <taxon>Uroviricota</taxon>
        <taxon>Caudoviricetes</taxon>
    </lineage>
</organism>